<evidence type="ECO:0000256" key="1">
    <source>
        <dbReference type="ARBA" id="ARBA00006739"/>
    </source>
</evidence>
<feature type="domain" description="Glycosyltransferase 2-like" evidence="5">
    <location>
        <begin position="53"/>
        <end position="191"/>
    </location>
</feature>
<organism evidence="6 7">
    <name type="scientific">Splendidivirga corallicola</name>
    <dbReference type="NCBI Taxonomy" id="3051826"/>
    <lineage>
        <taxon>Bacteria</taxon>
        <taxon>Pseudomonadati</taxon>
        <taxon>Bacteroidota</taxon>
        <taxon>Cytophagia</taxon>
        <taxon>Cytophagales</taxon>
        <taxon>Splendidivirgaceae</taxon>
        <taxon>Splendidivirga</taxon>
    </lineage>
</organism>
<keyword evidence="7" id="KW-1185">Reference proteome</keyword>
<feature type="transmembrane region" description="Helical" evidence="4">
    <location>
        <begin position="6"/>
        <end position="30"/>
    </location>
</feature>
<keyword evidence="4" id="KW-0812">Transmembrane</keyword>
<feature type="transmembrane region" description="Helical" evidence="4">
    <location>
        <begin position="323"/>
        <end position="345"/>
    </location>
</feature>
<evidence type="ECO:0000313" key="6">
    <source>
        <dbReference type="EMBL" id="MDN5200188.1"/>
    </source>
</evidence>
<sequence>MKQLEIIFWVLLFFVFYAFLGYGMFIYIWLKIRRLFKKDLSKNEQNFEPPVTLMIASYNEKDYLPEKVENSLALDYPKDKLRIVFITDGSDDGSPQLLGSYEGITVHHSYERQGKIAAINRGMRLIDTPFVIFSDANAMLNKEAVRSIIKNYKDPKVGCVAGEKRIIKKTTDSASGAGEGIYWRYESALKKMDSELCSVVGAAGELFSVRTELYEPVEPDTILDDFVMSLRITLKGYKIAYEPGAYAIESASASIKDEMKRKVRICAGGLQSIVRLKPLLNIFRYGTLSFQYVSHRVLRWTVIPLFLLLLIPINYALHDTYGGLYTFLFIGQLIFYGAALLGWYLENRQLRLKVLFIPFYFFIMNLAVFRGFFRYVRGGQSVLWERAKRA</sequence>
<keyword evidence="2" id="KW-0328">Glycosyltransferase</keyword>
<feature type="transmembrane region" description="Helical" evidence="4">
    <location>
        <begin position="297"/>
        <end position="317"/>
    </location>
</feature>
<dbReference type="Proteomes" id="UP001172082">
    <property type="component" value="Unassembled WGS sequence"/>
</dbReference>
<evidence type="ECO:0000313" key="7">
    <source>
        <dbReference type="Proteomes" id="UP001172082"/>
    </source>
</evidence>
<dbReference type="RefSeq" id="WP_346750214.1">
    <property type="nucleotide sequence ID" value="NZ_JAUJEA010000001.1"/>
</dbReference>
<dbReference type="PANTHER" id="PTHR43630:SF1">
    <property type="entry name" value="POLY-BETA-1,6-N-ACETYL-D-GLUCOSAMINE SYNTHASE"/>
    <property type="match status" value="1"/>
</dbReference>
<keyword evidence="4" id="KW-0472">Membrane</keyword>
<dbReference type="SUPFAM" id="SSF53448">
    <property type="entry name" value="Nucleotide-diphospho-sugar transferases"/>
    <property type="match status" value="1"/>
</dbReference>
<comment type="caution">
    <text evidence="6">The sequence shown here is derived from an EMBL/GenBank/DDBJ whole genome shotgun (WGS) entry which is preliminary data.</text>
</comment>
<keyword evidence="4" id="KW-1133">Transmembrane helix</keyword>
<dbReference type="CDD" id="cd06439">
    <property type="entry name" value="CESA_like_1"/>
    <property type="match status" value="1"/>
</dbReference>
<evidence type="ECO:0000256" key="2">
    <source>
        <dbReference type="ARBA" id="ARBA00022676"/>
    </source>
</evidence>
<dbReference type="PANTHER" id="PTHR43630">
    <property type="entry name" value="POLY-BETA-1,6-N-ACETYL-D-GLUCOSAMINE SYNTHASE"/>
    <property type="match status" value="1"/>
</dbReference>
<evidence type="ECO:0000256" key="3">
    <source>
        <dbReference type="ARBA" id="ARBA00022679"/>
    </source>
</evidence>
<feature type="transmembrane region" description="Helical" evidence="4">
    <location>
        <begin position="352"/>
        <end position="373"/>
    </location>
</feature>
<evidence type="ECO:0000256" key="4">
    <source>
        <dbReference type="SAM" id="Phobius"/>
    </source>
</evidence>
<proteinExistence type="inferred from homology"/>
<protein>
    <submittedName>
        <fullName evidence="6">Glycosyltransferase family 2 protein</fullName>
    </submittedName>
</protein>
<gene>
    <name evidence="6" type="ORF">QQ008_02420</name>
</gene>
<dbReference type="InterPro" id="IPR001173">
    <property type="entry name" value="Glyco_trans_2-like"/>
</dbReference>
<dbReference type="EMBL" id="JAUJEA010000001">
    <property type="protein sequence ID" value="MDN5200188.1"/>
    <property type="molecule type" value="Genomic_DNA"/>
</dbReference>
<comment type="similarity">
    <text evidence="1">Belongs to the glycosyltransferase 2 family.</text>
</comment>
<dbReference type="Gene3D" id="3.90.550.10">
    <property type="entry name" value="Spore Coat Polysaccharide Biosynthesis Protein SpsA, Chain A"/>
    <property type="match status" value="1"/>
</dbReference>
<name>A0ABT8KID2_9BACT</name>
<evidence type="ECO:0000259" key="5">
    <source>
        <dbReference type="Pfam" id="PF00535"/>
    </source>
</evidence>
<dbReference type="Pfam" id="PF00535">
    <property type="entry name" value="Glycos_transf_2"/>
    <property type="match status" value="1"/>
</dbReference>
<keyword evidence="3" id="KW-0808">Transferase</keyword>
<accession>A0ABT8KID2</accession>
<reference evidence="6" key="1">
    <citation type="submission" date="2023-06" db="EMBL/GenBank/DDBJ databases">
        <title>Genomic of Parafulvivirga corallium.</title>
        <authorList>
            <person name="Wang G."/>
        </authorList>
    </citation>
    <scope>NUCLEOTIDE SEQUENCE</scope>
    <source>
        <strain evidence="6">BMA10</strain>
    </source>
</reference>
<dbReference type="InterPro" id="IPR029044">
    <property type="entry name" value="Nucleotide-diphossugar_trans"/>
</dbReference>